<keyword evidence="6" id="KW-1185">Reference proteome</keyword>
<keyword evidence="1 3" id="KW-0732">Signal</keyword>
<dbReference type="eggNOG" id="COG0760">
    <property type="taxonomic scope" value="Bacteria"/>
</dbReference>
<dbReference type="PROSITE" id="PS50198">
    <property type="entry name" value="PPIC_PPIASE_2"/>
    <property type="match status" value="2"/>
</dbReference>
<dbReference type="Gene3D" id="1.10.4030.10">
    <property type="entry name" value="Porin chaperone SurA, peptide-binding domain"/>
    <property type="match status" value="1"/>
</dbReference>
<keyword evidence="2 5" id="KW-0413">Isomerase</keyword>
<dbReference type="SUPFAM" id="SSF54534">
    <property type="entry name" value="FKBP-like"/>
    <property type="match status" value="2"/>
</dbReference>
<evidence type="ECO:0000313" key="6">
    <source>
        <dbReference type="Proteomes" id="UP000030149"/>
    </source>
</evidence>
<sequence>MLFKKRKMKLINNKIALIFGLTICAYGSVNAQTSHKKKIDGVVAVVGDYVVLDSDIDKTFIELQARGVETKDIPRCEMLGKLLEDKLYAHQAVQDSIVVSDGEVNEFMNSQLDQMVEQVGSIEKVIQLYNKKNLEDFKTTFFDVVKMNKLTEQMQRKILEDVEITPEEVRIFFNKIPKEELPVFGAEMEVAQIVVKPVVSQAQKQKAIDKLKEIKKEVQEGASFFSRAVIYTDDKASIPNGGYYKLTKKTQFVKEFKDVAFSLQEGEISEPFETEFGYHIIYLEKIRGQELDVRHILITPKVTDEALKDAKTKIENIRKRIVDGQITFAEAAKAYSDEKETRNSGGVLVNPRTLETRFELTKMDPSLYSEVADLKDNAVSLPLMDQEQNGNKKYKLITVTHRYEEHTADFATDYLKIKDLALKEKQIKAVAKWSEEKIKETYIKINGEYRDCKFTNNWLKK</sequence>
<dbReference type="GO" id="GO:0003755">
    <property type="term" value="F:peptidyl-prolyl cis-trans isomerase activity"/>
    <property type="evidence" value="ECO:0007669"/>
    <property type="project" value="UniProtKB-KW"/>
</dbReference>
<feature type="chain" id="PRO_5007760361" evidence="3">
    <location>
        <begin position="32"/>
        <end position="461"/>
    </location>
</feature>
<feature type="domain" description="PpiC" evidence="4">
    <location>
        <begin position="288"/>
        <end position="383"/>
    </location>
</feature>
<dbReference type="InterPro" id="IPR000297">
    <property type="entry name" value="PPIase_PpiC"/>
</dbReference>
<dbReference type="SUPFAM" id="SSF109998">
    <property type="entry name" value="Triger factor/SurA peptide-binding domain-like"/>
    <property type="match status" value="1"/>
</dbReference>
<organism evidence="5 6">
    <name type="scientific">Flavobacterium enshiense DK69</name>
    <dbReference type="NCBI Taxonomy" id="1107311"/>
    <lineage>
        <taxon>Bacteria</taxon>
        <taxon>Pseudomonadati</taxon>
        <taxon>Bacteroidota</taxon>
        <taxon>Flavobacteriia</taxon>
        <taxon>Flavobacteriales</taxon>
        <taxon>Flavobacteriaceae</taxon>
        <taxon>Flavobacterium</taxon>
    </lineage>
</organism>
<feature type="domain" description="PpiC" evidence="4">
    <location>
        <begin position="185"/>
        <end position="285"/>
    </location>
</feature>
<evidence type="ECO:0000313" key="5">
    <source>
        <dbReference type="EMBL" id="KGO96298.1"/>
    </source>
</evidence>
<dbReference type="STRING" id="1107311.Q767_05105"/>
<dbReference type="InterPro" id="IPR046357">
    <property type="entry name" value="PPIase_dom_sf"/>
</dbReference>
<dbReference type="PATRIC" id="fig|1107311.5.peg.2223"/>
<proteinExistence type="predicted"/>
<accession>A0A0A2MXY7</accession>
<feature type="signal peptide" evidence="3">
    <location>
        <begin position="1"/>
        <end position="31"/>
    </location>
</feature>
<comment type="caution">
    <text evidence="5">The sequence shown here is derived from an EMBL/GenBank/DDBJ whole genome shotgun (WGS) entry which is preliminary data.</text>
</comment>
<reference evidence="6" key="1">
    <citation type="submission" date="2013-09" db="EMBL/GenBank/DDBJ databases">
        <authorList>
            <person name="Zeng Z."/>
            <person name="Chen C."/>
        </authorList>
    </citation>
    <scope>NUCLEOTIDE SEQUENCE [LARGE SCALE GENOMIC DNA]</scope>
    <source>
        <strain evidence="6">DK69</strain>
    </source>
</reference>
<evidence type="ECO:0000259" key="4">
    <source>
        <dbReference type="PROSITE" id="PS50198"/>
    </source>
</evidence>
<dbReference type="PANTHER" id="PTHR47637">
    <property type="entry name" value="CHAPERONE SURA"/>
    <property type="match status" value="1"/>
</dbReference>
<dbReference type="AlphaFoldDB" id="A0A0A2MXY7"/>
<dbReference type="Proteomes" id="UP000030149">
    <property type="component" value="Unassembled WGS sequence"/>
</dbReference>
<evidence type="ECO:0000256" key="2">
    <source>
        <dbReference type="PROSITE-ProRule" id="PRU00278"/>
    </source>
</evidence>
<protein>
    <submittedName>
        <fullName evidence="5">Peptidylprolyl isomerase</fullName>
    </submittedName>
</protein>
<keyword evidence="2" id="KW-0697">Rotamase</keyword>
<gene>
    <name evidence="5" type="ORF">Q767_05105</name>
</gene>
<dbReference type="Gene3D" id="3.10.50.40">
    <property type="match status" value="2"/>
</dbReference>
<name>A0A0A2MXY7_9FLAO</name>
<dbReference type="Pfam" id="PF00639">
    <property type="entry name" value="Rotamase"/>
    <property type="match status" value="2"/>
</dbReference>
<dbReference type="EMBL" id="JRLZ01000004">
    <property type="protein sequence ID" value="KGO96298.1"/>
    <property type="molecule type" value="Genomic_DNA"/>
</dbReference>
<evidence type="ECO:0000256" key="3">
    <source>
        <dbReference type="SAM" id="SignalP"/>
    </source>
</evidence>
<dbReference type="InterPro" id="IPR027304">
    <property type="entry name" value="Trigger_fact/SurA_dom_sf"/>
</dbReference>
<dbReference type="PANTHER" id="PTHR47637:SF1">
    <property type="entry name" value="CHAPERONE SURA"/>
    <property type="match status" value="1"/>
</dbReference>
<evidence type="ECO:0000256" key="1">
    <source>
        <dbReference type="ARBA" id="ARBA00022729"/>
    </source>
</evidence>
<dbReference type="InterPro" id="IPR050280">
    <property type="entry name" value="OMP_Chaperone_SurA"/>
</dbReference>
<reference evidence="5 6" key="2">
    <citation type="journal article" date="2015" name="Stand. Genomic Sci.">
        <title>High quality draft genomic sequence of Flavobacterium enshiense DK69(T) and comparison among Flavobacterium genomes.</title>
        <authorList>
            <person name="Zeng Z."/>
            <person name="Chen C."/>
            <person name="Du H."/>
            <person name="Wang G."/>
            <person name="Li M."/>
        </authorList>
    </citation>
    <scope>NUCLEOTIDE SEQUENCE [LARGE SCALE GENOMIC DNA]</scope>
    <source>
        <strain evidence="5 6">DK69</strain>
    </source>
</reference>